<protein>
    <submittedName>
        <fullName evidence="3">AsmA-like protein</fullName>
    </submittedName>
</protein>
<dbReference type="EMBL" id="SNZR01000017">
    <property type="protein sequence ID" value="TDR85527.1"/>
    <property type="molecule type" value="Genomic_DNA"/>
</dbReference>
<dbReference type="RefSeq" id="WP_133774601.1">
    <property type="nucleotide sequence ID" value="NZ_SNZR01000017.1"/>
</dbReference>
<accession>A0A4R7BNL4</accession>
<dbReference type="Proteomes" id="UP000295122">
    <property type="component" value="Unassembled WGS sequence"/>
</dbReference>
<feature type="compositionally biased region" description="Low complexity" evidence="1">
    <location>
        <begin position="177"/>
        <end position="187"/>
    </location>
</feature>
<keyword evidence="2" id="KW-0812">Transmembrane</keyword>
<reference evidence="3 4" key="1">
    <citation type="submission" date="2019-03" db="EMBL/GenBank/DDBJ databases">
        <title>Genomic Encyclopedia of Type Strains, Phase IV (KMG-IV): sequencing the most valuable type-strain genomes for metagenomic binning, comparative biology and taxonomic classification.</title>
        <authorList>
            <person name="Goeker M."/>
        </authorList>
    </citation>
    <scope>NUCLEOTIDE SEQUENCE [LARGE SCALE GENOMIC DNA]</scope>
    <source>
        <strain evidence="3 4">DSM 25903</strain>
    </source>
</reference>
<keyword evidence="2" id="KW-0472">Membrane</keyword>
<feature type="region of interest" description="Disordered" evidence="1">
    <location>
        <begin position="1006"/>
        <end position="1027"/>
    </location>
</feature>
<organism evidence="3 4">
    <name type="scientific">Enterovirga rhinocerotis</name>
    <dbReference type="NCBI Taxonomy" id="1339210"/>
    <lineage>
        <taxon>Bacteria</taxon>
        <taxon>Pseudomonadati</taxon>
        <taxon>Pseudomonadota</taxon>
        <taxon>Alphaproteobacteria</taxon>
        <taxon>Hyphomicrobiales</taxon>
        <taxon>Methylobacteriaceae</taxon>
        <taxon>Enterovirga</taxon>
    </lineage>
</organism>
<evidence type="ECO:0000256" key="2">
    <source>
        <dbReference type="SAM" id="Phobius"/>
    </source>
</evidence>
<evidence type="ECO:0000313" key="3">
    <source>
        <dbReference type="EMBL" id="TDR85527.1"/>
    </source>
</evidence>
<dbReference type="OrthoDB" id="7161641at2"/>
<feature type="region of interest" description="Disordered" evidence="1">
    <location>
        <begin position="1150"/>
        <end position="1173"/>
    </location>
</feature>
<feature type="compositionally biased region" description="Low complexity" evidence="1">
    <location>
        <begin position="1151"/>
        <end position="1166"/>
    </location>
</feature>
<feature type="region of interest" description="Disordered" evidence="1">
    <location>
        <begin position="163"/>
        <end position="199"/>
    </location>
</feature>
<name>A0A4R7BNL4_9HYPH</name>
<keyword evidence="4" id="KW-1185">Reference proteome</keyword>
<sequence length="1173" mass="122979">MRIKAKLPRRDARSGPKRRRAGLRAVQGCAYVLAGLLVIVAVAAGGFYLRLAASPLNLADYKGRLEEALTSRLGAGWRVTVDETVLELYGGKPALRAGGLEIRNPVGITVVRTPWALVSLNPLSLLVGHVSPREIELRDVHLRGVIAKDGTLSFSSALDGPAIAAPPLPEGTPSTGSASPEAAAPDVAVPPTPASGEAQAPSVVSTAVASLIRPLVESSGLIGALDRARLVDANLSLLGYDGRERVAFRRVNAVFEQVEGGDRRFDLELQGVRGDWHVHGTVGGRRGHPTSIEAEGVPLADIMLLAGLSKVPVASDVKISASLATAFGRGRLDHLSGRLHSSAGTIARKGSAPIRLDGASAQVQWDETSRVLAIPALTVQSEGTRVVLDGSVALAELGRWRIGLSGRDVVVAALDPQHPAFRLGSVQAEALVGEDSIRLDKLALKGEGVDMALTGSFTPNSTTEILSGRLDVKGTDALRLVRLWPDTITPDLRAYLAKRLLSGSVEQLTLSAALDAQDMKAAFSDAPMTERSVSLSFAASGIGLSVVDGLPPLRDLTVAGTTSGTHVSLKAEDGAIAMPDGRRLSFSDASYLHTTLHQPGSAATIGFRIQGGLDALASFVRSPLIAEAGLPEIDPAAVRGRLDLKASLPLIPGTIPPLSDLAIDVTGNLSDVVVDKLPGKERLEAGAFTVSREAGLLTIKGDGRLSGVPTAFDLRLPRTGTGELLVSATLDEAARGRRGLPVAPVLTGPVAVKVAVPLGAKGVPRVEADLARAGIDGLLPGWQKAPGRPGRVSFTKTETGGVTELRDLQVESGSVQIRGLLGLGQTGAVERADITSLRLSPGDDMKAQLERSGGVYRLVVRGNNIDARPFLKWINAAPAKGAAARESQDIELDLSSTILSGFNDEAMTNVSAKGSVRDGDLRALQFAGRFRSAAVEAQLAKRDAGAPILALRSGDAGATLRFLDLYRRMTSGRLTVDARTGDGVQEGRITIDEFALQGEPALRRIVSQTQQSATSANDERGGTASRSQAVDQIAFNRLTTAFRRQGARMDYSDAVIYGPQVGFNLSGFVDHARDRLDITGTFVPAYMLNNAFSQIPVVGLILGGGRNEGLIAVEFRVAGALTNPSVTVNPLSAVAPGILRKLFGWMQTEGQPDASAPSPAANAVQPPRRRSAR</sequence>
<dbReference type="AlphaFoldDB" id="A0A4R7BNL4"/>
<proteinExistence type="predicted"/>
<gene>
    <name evidence="3" type="ORF">EV668_4650</name>
</gene>
<feature type="compositionally biased region" description="Polar residues" evidence="1">
    <location>
        <begin position="1006"/>
        <end position="1016"/>
    </location>
</feature>
<evidence type="ECO:0000256" key="1">
    <source>
        <dbReference type="SAM" id="MobiDB-lite"/>
    </source>
</evidence>
<evidence type="ECO:0000313" key="4">
    <source>
        <dbReference type="Proteomes" id="UP000295122"/>
    </source>
</evidence>
<keyword evidence="2" id="KW-1133">Transmembrane helix</keyword>
<feature type="transmembrane region" description="Helical" evidence="2">
    <location>
        <begin position="21"/>
        <end position="49"/>
    </location>
</feature>
<comment type="caution">
    <text evidence="3">The sequence shown here is derived from an EMBL/GenBank/DDBJ whole genome shotgun (WGS) entry which is preliminary data.</text>
</comment>